<name>A0A0K6GGV1_9AGAM</name>
<dbReference type="AlphaFoldDB" id="A0A0K6GGV1"/>
<keyword evidence="1" id="KW-1133">Transmembrane helix</keyword>
<proteinExistence type="predicted"/>
<dbReference type="EMBL" id="CYGV01001891">
    <property type="protein sequence ID" value="CUA77843.1"/>
    <property type="molecule type" value="Genomic_DNA"/>
</dbReference>
<gene>
    <name evidence="3" type="ORF">RSOLAG22IIIB_12861</name>
</gene>
<sequence length="192" mass="20196">MHAFSRFASFLLFVFSLGLIASALPTAPGGNNALATRYGEDKATILYGLIADLDVKIKADVDVCLKAKTLDEVKIVVDTISADVQACAKAIVALGPVKLDANVEADIAAKIAAIILVIIKACVDISVKFGLEVVIAVFAKIDLALKCLLVNIGICVEGILVLIAKIVVSTCNDLFVKLNFKLCLAVLAAVRL</sequence>
<evidence type="ECO:0000256" key="2">
    <source>
        <dbReference type="SAM" id="SignalP"/>
    </source>
</evidence>
<dbReference type="Proteomes" id="UP000044841">
    <property type="component" value="Unassembled WGS sequence"/>
</dbReference>
<keyword evidence="1" id="KW-0472">Membrane</keyword>
<evidence type="ECO:0000256" key="1">
    <source>
        <dbReference type="SAM" id="Phobius"/>
    </source>
</evidence>
<organism evidence="3 4">
    <name type="scientific">Rhizoctonia solani</name>
    <dbReference type="NCBI Taxonomy" id="456999"/>
    <lineage>
        <taxon>Eukaryota</taxon>
        <taxon>Fungi</taxon>
        <taxon>Dikarya</taxon>
        <taxon>Basidiomycota</taxon>
        <taxon>Agaricomycotina</taxon>
        <taxon>Agaricomycetes</taxon>
        <taxon>Cantharellales</taxon>
        <taxon>Ceratobasidiaceae</taxon>
        <taxon>Rhizoctonia</taxon>
    </lineage>
</organism>
<feature type="transmembrane region" description="Helical" evidence="1">
    <location>
        <begin position="107"/>
        <end position="131"/>
    </location>
</feature>
<feature type="signal peptide" evidence="2">
    <location>
        <begin position="1"/>
        <end position="23"/>
    </location>
</feature>
<evidence type="ECO:0000313" key="3">
    <source>
        <dbReference type="EMBL" id="CUA77843.1"/>
    </source>
</evidence>
<reference evidence="3 4" key="1">
    <citation type="submission" date="2015-07" db="EMBL/GenBank/DDBJ databases">
        <authorList>
            <person name="Noorani M."/>
        </authorList>
    </citation>
    <scope>NUCLEOTIDE SEQUENCE [LARGE SCALE GENOMIC DNA]</scope>
    <source>
        <strain evidence="3">BBA 69670</strain>
    </source>
</reference>
<evidence type="ECO:0000313" key="4">
    <source>
        <dbReference type="Proteomes" id="UP000044841"/>
    </source>
</evidence>
<keyword evidence="2" id="KW-0732">Signal</keyword>
<protein>
    <recommendedName>
        <fullName evidence="5">Transmembrane protein</fullName>
    </recommendedName>
</protein>
<feature type="transmembrane region" description="Helical" evidence="1">
    <location>
        <begin position="143"/>
        <end position="168"/>
    </location>
</feature>
<keyword evidence="4" id="KW-1185">Reference proteome</keyword>
<keyword evidence="1" id="KW-0812">Transmembrane</keyword>
<accession>A0A0K6GGV1</accession>
<feature type="chain" id="PRO_5005503303" description="Transmembrane protein" evidence="2">
    <location>
        <begin position="24"/>
        <end position="192"/>
    </location>
</feature>
<evidence type="ECO:0008006" key="5">
    <source>
        <dbReference type="Google" id="ProtNLM"/>
    </source>
</evidence>